<dbReference type="Pfam" id="PF06475">
    <property type="entry name" value="Glycolipid_bind"/>
    <property type="match status" value="1"/>
</dbReference>
<evidence type="ECO:0000313" key="2">
    <source>
        <dbReference type="Proteomes" id="UP000011200"/>
    </source>
</evidence>
<evidence type="ECO:0008006" key="3">
    <source>
        <dbReference type="Google" id="ProtNLM"/>
    </source>
</evidence>
<dbReference type="GeneID" id="93460946"/>
<protein>
    <recommendedName>
        <fullName evidence="3">Glycolipid-binding domain-containing protein</fullName>
    </recommendedName>
</protein>
<gene>
    <name evidence="1" type="ORF">D806_062220</name>
</gene>
<reference evidence="2" key="2">
    <citation type="submission" date="2018-03" db="EMBL/GenBank/DDBJ databases">
        <authorList>
            <person name="Derbyshire K."/>
            <person name="Gray T.A."/>
            <person name="Champion M."/>
        </authorList>
    </citation>
    <scope>NUCLEOTIDE SEQUENCE [LARGE SCALE GENOMIC DNA]</scope>
    <source>
        <strain evidence="2">MKD8</strain>
    </source>
</reference>
<dbReference type="SUPFAM" id="SSF159275">
    <property type="entry name" value="PA1994-like"/>
    <property type="match status" value="1"/>
</dbReference>
<evidence type="ECO:0000313" key="1">
    <source>
        <dbReference type="EMBL" id="AWT57158.1"/>
    </source>
</evidence>
<dbReference type="AlphaFoldDB" id="A0A2U9PZJ8"/>
<sequence>MSDKSRSSEQTVDDAWPAVLTWRAHDEPRMESVRVQLQGKRIKAYGRIVAAATESHPAFSASYDLVTDETGATKRLSLTVTLAERERQLSIARDEESQWLVQDHSQTKKSDFGGALDVDVIFSPFFNALPIRRVGLHTRTDSVSLPVAYVRLPELSVETVNISYSSGADGIKLHSPVAETTITVDSEGFILDYPGLAERI</sequence>
<dbReference type="InterPro" id="IPR009467">
    <property type="entry name" value="Glycolipid-bd_prot_put"/>
</dbReference>
<accession>A0A2U9PZJ8</accession>
<proteinExistence type="predicted"/>
<dbReference type="RefSeq" id="WP_014878619.1">
    <property type="nucleotide sequence ID" value="NZ_CP027541.1"/>
</dbReference>
<organism evidence="1 2">
    <name type="scientific">Mycolicibacterium smegmatis (strain MKD8)</name>
    <name type="common">Mycobacterium smegmatis</name>
    <dbReference type="NCBI Taxonomy" id="1214915"/>
    <lineage>
        <taxon>Bacteria</taxon>
        <taxon>Bacillati</taxon>
        <taxon>Actinomycetota</taxon>
        <taxon>Actinomycetes</taxon>
        <taxon>Mycobacteriales</taxon>
        <taxon>Mycobacteriaceae</taxon>
        <taxon>Mycolicibacterium</taxon>
    </lineage>
</organism>
<name>A0A2U9PZJ8_MYCSE</name>
<dbReference type="EMBL" id="CP027541">
    <property type="protein sequence ID" value="AWT57158.1"/>
    <property type="molecule type" value="Genomic_DNA"/>
</dbReference>
<dbReference type="Proteomes" id="UP000011200">
    <property type="component" value="Chromosome"/>
</dbReference>
<reference evidence="1 2" key="1">
    <citation type="journal article" date="2013" name="Genome Announc.">
        <title>Draft genome sequence of MKD8, a conjugal recipient Mycobacterium smegmatis strain.</title>
        <authorList>
            <person name="Gray T.A."/>
            <person name="Palumbo M.J."/>
            <person name="Derbyshire K.M."/>
        </authorList>
    </citation>
    <scope>NUCLEOTIDE SEQUENCE [LARGE SCALE GENOMIC DNA]</scope>
    <source>
        <strain evidence="1 2">MKD8</strain>
    </source>
</reference>